<organism evidence="1 2">
    <name type="scientific">Rhynocoris fuscipes</name>
    <dbReference type="NCBI Taxonomy" id="488301"/>
    <lineage>
        <taxon>Eukaryota</taxon>
        <taxon>Metazoa</taxon>
        <taxon>Ecdysozoa</taxon>
        <taxon>Arthropoda</taxon>
        <taxon>Hexapoda</taxon>
        <taxon>Insecta</taxon>
        <taxon>Pterygota</taxon>
        <taxon>Neoptera</taxon>
        <taxon>Paraneoptera</taxon>
        <taxon>Hemiptera</taxon>
        <taxon>Heteroptera</taxon>
        <taxon>Panheteroptera</taxon>
        <taxon>Cimicomorpha</taxon>
        <taxon>Reduviidae</taxon>
        <taxon>Harpactorinae</taxon>
        <taxon>Harpactorini</taxon>
        <taxon>Rhynocoris</taxon>
    </lineage>
</organism>
<keyword evidence="2" id="KW-1185">Reference proteome</keyword>
<protein>
    <submittedName>
        <fullName evidence="1">Uncharacterized protein</fullName>
    </submittedName>
</protein>
<reference evidence="1 2" key="1">
    <citation type="submission" date="2022-12" db="EMBL/GenBank/DDBJ databases">
        <title>Chromosome-level genome assembly of true bugs.</title>
        <authorList>
            <person name="Ma L."/>
            <person name="Li H."/>
        </authorList>
    </citation>
    <scope>NUCLEOTIDE SEQUENCE [LARGE SCALE GENOMIC DNA]</scope>
    <source>
        <strain evidence="1">Lab_2022b</strain>
    </source>
</reference>
<dbReference type="EMBL" id="JAPXFL010000001">
    <property type="protein sequence ID" value="KAK9512465.1"/>
    <property type="molecule type" value="Genomic_DNA"/>
</dbReference>
<dbReference type="Proteomes" id="UP001461498">
    <property type="component" value="Unassembled WGS sequence"/>
</dbReference>
<accession>A0AAW1DR00</accession>
<dbReference type="AlphaFoldDB" id="A0AAW1DR00"/>
<gene>
    <name evidence="1" type="ORF">O3M35_000895</name>
</gene>
<sequence>MSYLCDGLFSTGYNEKQTSKQVLLSFVGATFAFGFSNSRKQQPEFVLYAYPLTDPSNQYETYPDTKVNYNAPYPFEYFQTYPGARRIEIAVSNQHKEQQANQGNDGNYNPQHPFGQVNPQAGVNYNPQHPFGQVNPQAGVNYNPQHPIDQVNPQAGVNYNPQHPLGQINPQAGVNYNPQHPIDQINPQAGVNYNPQHPLGQINPQAGVNYNPQHPLVQINPQAGVNYNPQHPIDQINPQAGVNYNPQHPLGQINPQAGVNYNPQHPIDQVNPQAGVYFSPQHPVDQVNLQAGVNYSPQPPFNQYQSYSEREGYIVGSKAGSNVGQSSYYNSPSPFSSFGFPSKPFGSGQFFQQFFSPNKVPTVSANAKYNFIQNYPDTDSAQYIEALKTTANALVNFIKEHPDFLTNVDTESGKVSTVSNPVKQISVVNPNAGKPTSQVDLFKVYY</sequence>
<comment type="caution">
    <text evidence="1">The sequence shown here is derived from an EMBL/GenBank/DDBJ whole genome shotgun (WGS) entry which is preliminary data.</text>
</comment>
<proteinExistence type="predicted"/>
<evidence type="ECO:0000313" key="1">
    <source>
        <dbReference type="EMBL" id="KAK9512465.1"/>
    </source>
</evidence>
<name>A0AAW1DR00_9HEMI</name>
<evidence type="ECO:0000313" key="2">
    <source>
        <dbReference type="Proteomes" id="UP001461498"/>
    </source>
</evidence>